<reference evidence="1" key="2">
    <citation type="journal article" date="2015" name="Fish Shellfish Immunol.">
        <title>Early steps in the European eel (Anguilla anguilla)-Vibrio vulnificus interaction in the gills: Role of the RtxA13 toxin.</title>
        <authorList>
            <person name="Callol A."/>
            <person name="Pajuelo D."/>
            <person name="Ebbesson L."/>
            <person name="Teles M."/>
            <person name="MacKenzie S."/>
            <person name="Amaro C."/>
        </authorList>
    </citation>
    <scope>NUCLEOTIDE SEQUENCE</scope>
</reference>
<protein>
    <submittedName>
        <fullName evidence="1">Uncharacterized protein</fullName>
    </submittedName>
</protein>
<proteinExistence type="predicted"/>
<name>A0A0E9UJH9_ANGAN</name>
<accession>A0A0E9UJH9</accession>
<organism evidence="1">
    <name type="scientific">Anguilla anguilla</name>
    <name type="common">European freshwater eel</name>
    <name type="synonym">Muraena anguilla</name>
    <dbReference type="NCBI Taxonomy" id="7936"/>
    <lineage>
        <taxon>Eukaryota</taxon>
        <taxon>Metazoa</taxon>
        <taxon>Chordata</taxon>
        <taxon>Craniata</taxon>
        <taxon>Vertebrata</taxon>
        <taxon>Euteleostomi</taxon>
        <taxon>Actinopterygii</taxon>
        <taxon>Neopterygii</taxon>
        <taxon>Teleostei</taxon>
        <taxon>Anguilliformes</taxon>
        <taxon>Anguillidae</taxon>
        <taxon>Anguilla</taxon>
    </lineage>
</organism>
<evidence type="ECO:0000313" key="1">
    <source>
        <dbReference type="EMBL" id="JAH66019.1"/>
    </source>
</evidence>
<reference evidence="1" key="1">
    <citation type="submission" date="2014-11" db="EMBL/GenBank/DDBJ databases">
        <authorList>
            <person name="Amaro Gonzalez C."/>
        </authorList>
    </citation>
    <scope>NUCLEOTIDE SEQUENCE</scope>
</reference>
<sequence>MVYFVVSETSVLRSKSDKISMSANRTFVNIDVHTDKAYANYETG</sequence>
<dbReference type="EMBL" id="GBXM01042558">
    <property type="protein sequence ID" value="JAH66019.1"/>
    <property type="molecule type" value="Transcribed_RNA"/>
</dbReference>
<dbReference type="AlphaFoldDB" id="A0A0E9UJH9"/>